<dbReference type="SUPFAM" id="SSF52540">
    <property type="entry name" value="P-loop containing nucleoside triphosphate hydrolases"/>
    <property type="match status" value="1"/>
</dbReference>
<accession>A0ABR3PM70</accession>
<dbReference type="PANTHER" id="PTHR46644:SF2">
    <property type="entry name" value="DNA REPAIR PROTEIN XRCC2"/>
    <property type="match status" value="1"/>
</dbReference>
<dbReference type="InterPro" id="IPR030547">
    <property type="entry name" value="XRCC2"/>
</dbReference>
<name>A0ABR3PM70_9PEZI</name>
<feature type="compositionally biased region" description="Basic and acidic residues" evidence="1">
    <location>
        <begin position="195"/>
        <end position="209"/>
    </location>
</feature>
<comment type="caution">
    <text evidence="2">The sequence shown here is derived from an EMBL/GenBank/DDBJ whole genome shotgun (WGS) entry which is preliminary data.</text>
</comment>
<keyword evidence="3" id="KW-1185">Reference proteome</keyword>
<protein>
    <submittedName>
        <fullName evidence="2">Uncharacterized protein</fullName>
    </submittedName>
</protein>
<evidence type="ECO:0000313" key="3">
    <source>
        <dbReference type="Proteomes" id="UP001562354"/>
    </source>
</evidence>
<dbReference type="CDD" id="cd19490">
    <property type="entry name" value="XRCC2"/>
    <property type="match status" value="1"/>
</dbReference>
<evidence type="ECO:0000313" key="2">
    <source>
        <dbReference type="EMBL" id="KAL1310654.1"/>
    </source>
</evidence>
<gene>
    <name evidence="2" type="ORF">AAFC00_000922</name>
</gene>
<feature type="region of interest" description="Disordered" evidence="1">
    <location>
        <begin position="62"/>
        <end position="83"/>
    </location>
</feature>
<reference evidence="2 3" key="1">
    <citation type="submission" date="2024-07" db="EMBL/GenBank/DDBJ databases">
        <title>Draft sequence of the Neodothiora populina.</title>
        <authorList>
            <person name="Drown D.D."/>
            <person name="Schuette U.S."/>
            <person name="Buechlein A.B."/>
            <person name="Rusch D.R."/>
            <person name="Winton L.W."/>
            <person name="Adams G.A."/>
        </authorList>
    </citation>
    <scope>NUCLEOTIDE SEQUENCE [LARGE SCALE GENOMIC DNA]</scope>
    <source>
        <strain evidence="2 3">CPC 39397</strain>
    </source>
</reference>
<dbReference type="Proteomes" id="UP001562354">
    <property type="component" value="Unassembled WGS sequence"/>
</dbReference>
<dbReference type="GeneID" id="95974625"/>
<feature type="region of interest" description="Disordered" evidence="1">
    <location>
        <begin position="256"/>
        <end position="279"/>
    </location>
</feature>
<dbReference type="EMBL" id="JBFMKM010000003">
    <property type="protein sequence ID" value="KAL1310654.1"/>
    <property type="molecule type" value="Genomic_DNA"/>
</dbReference>
<dbReference type="Gene3D" id="3.40.50.300">
    <property type="entry name" value="P-loop containing nucleotide triphosphate hydrolases"/>
    <property type="match status" value="1"/>
</dbReference>
<sequence>MSAEDLGKRLLGEVVEERLDELLSTLRFLQDPKSQYHVGISQIDHVLDVIHASDHPAARLRTQHQHRGHQPDHSRVIVGDDDDESNPRLSNLLFRSLAPGLSTSAAAGRRARHLPPLIELTSPSPNDGKTQLLYYFIAVQTLPTRMHNKTISLKGQGNSVVYIDTESRFSVHRVVEVMRCHIEGRIREWYSSSTRDNDDNETKKVETMKSRPTVGEIESVIEEALRHVHVFQPQSLDSLLATLEAIPAYLFPSSSSFSSTIRRTNDTRETQPPPHFSHNRKLGFLALDSASSFYWQDKAAQEGEEEEDEGPEARQSKSKKKGYTDLALSLHEVSTRLHAPVIYTTWNLSRTSSSRLSSSSSHTSSLLATGSITAQQPFIFLSIHRRPVRKFPLGLSIEEAFGQQLGRGRDWRGAEGEAEGRKGDGDVDRRERAVARGGFDVSISSSPGSLGGRDGGFEVWIGEGGVEIRG</sequence>
<proteinExistence type="predicted"/>
<evidence type="ECO:0000256" key="1">
    <source>
        <dbReference type="SAM" id="MobiDB-lite"/>
    </source>
</evidence>
<dbReference type="InterPro" id="IPR027417">
    <property type="entry name" value="P-loop_NTPase"/>
</dbReference>
<dbReference type="RefSeq" id="XP_069203503.1">
    <property type="nucleotide sequence ID" value="XM_069347874.1"/>
</dbReference>
<feature type="region of interest" description="Disordered" evidence="1">
    <location>
        <begin position="407"/>
        <end position="430"/>
    </location>
</feature>
<organism evidence="2 3">
    <name type="scientific">Neodothiora populina</name>
    <dbReference type="NCBI Taxonomy" id="2781224"/>
    <lineage>
        <taxon>Eukaryota</taxon>
        <taxon>Fungi</taxon>
        <taxon>Dikarya</taxon>
        <taxon>Ascomycota</taxon>
        <taxon>Pezizomycotina</taxon>
        <taxon>Dothideomycetes</taxon>
        <taxon>Dothideomycetidae</taxon>
        <taxon>Dothideales</taxon>
        <taxon>Dothioraceae</taxon>
        <taxon>Neodothiora</taxon>
    </lineage>
</organism>
<dbReference type="PANTHER" id="PTHR46644">
    <property type="entry name" value="DNA REPAIR PROTEIN XRCC2"/>
    <property type="match status" value="1"/>
</dbReference>
<feature type="region of interest" description="Disordered" evidence="1">
    <location>
        <begin position="298"/>
        <end position="321"/>
    </location>
</feature>
<feature type="region of interest" description="Disordered" evidence="1">
    <location>
        <begin position="192"/>
        <end position="211"/>
    </location>
</feature>